<dbReference type="AlphaFoldDB" id="D6A5M5"/>
<protein>
    <submittedName>
        <fullName evidence="4">Scyllo-inosamine-4-phosphate amidinotransferase</fullName>
    </submittedName>
</protein>
<evidence type="ECO:0000313" key="5">
    <source>
        <dbReference type="Proteomes" id="UP000003824"/>
    </source>
</evidence>
<sequence>MTLNSFDEWSTLKEVIVGSAANYTSHERELSFDLFFHDNIAGDNSTRSEWYYPRLSVGGGAGTDGESHRRGRVPIKQRYVDELVEDLEGIAAALTQLSVTVHRPMDLDAGTSEVRTPAWSASVVPPLNIRDNTLILGDEIIETPPMIRSRYFETQFLTPVFQRYFEQGARWTVMPRPLMTDASFDLSYARESTVGGPTEPIGTPSPSPYDVGLEMMFDGAQVLRLGRDLVVNVSTAHHALACDWLERHVGERFRIHRVHRLSDSHIDSMVLALRPGTLLVRSEAVAEKLPEALRSWDLIVPPAPTSDDFPRYEDEDLVLTSPFIDLNVLSVSPDTVLVNAACPELMRTLEKHRFTVVPVQHRHRRLFGGGFHCFTLDTVREGGLEDYLS</sequence>
<dbReference type="RefSeq" id="WP_004992994.1">
    <property type="nucleotide sequence ID" value="NZ_DS999641.1"/>
</dbReference>
<dbReference type="InterPro" id="IPR033195">
    <property type="entry name" value="AmidinoTrfase"/>
</dbReference>
<organism evidence="4 5">
    <name type="scientific">Streptomyces viridosporus (strain ATCC 14672 / DSM 40746 / JCM 4963 / KCTC 9882 / NRRL B-12104 / FH 1290)</name>
    <name type="common">Streptomyces ghanaensis</name>
    <dbReference type="NCBI Taxonomy" id="566461"/>
    <lineage>
        <taxon>Bacteria</taxon>
        <taxon>Bacillati</taxon>
        <taxon>Actinomycetota</taxon>
        <taxon>Actinomycetes</taxon>
        <taxon>Kitasatosporales</taxon>
        <taxon>Streptomycetaceae</taxon>
        <taxon>Streptomyces</taxon>
    </lineage>
</organism>
<evidence type="ECO:0000256" key="1">
    <source>
        <dbReference type="ARBA" id="ARBA00006943"/>
    </source>
</evidence>
<dbReference type="GO" id="GO:0015067">
    <property type="term" value="F:amidinotransferase activity"/>
    <property type="evidence" value="ECO:0007669"/>
    <property type="project" value="InterPro"/>
</dbReference>
<evidence type="ECO:0000256" key="3">
    <source>
        <dbReference type="PIRSR" id="PIRSR633195-1"/>
    </source>
</evidence>
<reference evidence="5" key="1">
    <citation type="submission" date="2008-12" db="EMBL/GenBank/DDBJ databases">
        <title>Annotation of Streptomyces ghanaensis ATCC 14672.</title>
        <authorList>
            <consortium name="The Broad Institute Genome Sequencing Platform"/>
            <consortium name="Broad Institute Microbial Sequencing Center"/>
            <person name="Fischbach M."/>
            <person name="Ward D."/>
            <person name="Young S."/>
            <person name="Kodira C.D."/>
            <person name="Zeng Q."/>
            <person name="Koehrsen M."/>
            <person name="Godfrey P."/>
            <person name="Alvarado L."/>
            <person name="Berlin A.M."/>
            <person name="Borenstein D."/>
            <person name="Chen Z."/>
            <person name="Engels R."/>
            <person name="Freedman E."/>
            <person name="Gellesch M."/>
            <person name="Goldberg J."/>
            <person name="Griggs A."/>
            <person name="Gujja S."/>
            <person name="Heiman D.I."/>
            <person name="Hepburn T.A."/>
            <person name="Howarth C."/>
            <person name="Jen D."/>
            <person name="Larson L."/>
            <person name="Lewis B."/>
            <person name="Mehta T."/>
            <person name="Park D."/>
            <person name="Pearson M."/>
            <person name="Roberts A."/>
            <person name="Saif S."/>
            <person name="Shea T.D."/>
            <person name="Shenoy N."/>
            <person name="Sisk P."/>
            <person name="Stolte C."/>
            <person name="Sykes S.N."/>
            <person name="Walk T."/>
            <person name="White J."/>
            <person name="Yandava C."/>
            <person name="Straight P."/>
            <person name="Clardy J."/>
            <person name="Hung D."/>
            <person name="Kolter R."/>
            <person name="Mekalanos J."/>
            <person name="Walker S."/>
            <person name="Walsh C.T."/>
            <person name="Wieland B.L.C."/>
            <person name="Ilzarbe M."/>
            <person name="Galagan J."/>
            <person name="Nusbaum C."/>
            <person name="Birren B."/>
        </authorList>
    </citation>
    <scope>NUCLEOTIDE SEQUENCE [LARGE SCALE GENOMIC DNA]</scope>
    <source>
        <strain evidence="5">ATCC 14672 / DSM 40746 / JCM 4963 / KCTC 9882 / NRRL B-12104 / FH 1290</strain>
    </source>
</reference>
<comment type="similarity">
    <text evidence="1">Belongs to the amidinotransferase family.</text>
</comment>
<proteinExistence type="inferred from homology"/>
<feature type="active site" evidence="3">
    <location>
        <position position="218"/>
    </location>
</feature>
<feature type="active site" description="Amidino-cysteine intermediate" evidence="3">
    <location>
        <position position="373"/>
    </location>
</feature>
<dbReference type="SUPFAM" id="SSF55909">
    <property type="entry name" value="Pentein"/>
    <property type="match status" value="1"/>
</dbReference>
<gene>
    <name evidence="4" type="ORF">SSFG_06973</name>
</gene>
<evidence type="ECO:0000313" key="4">
    <source>
        <dbReference type="EMBL" id="EFE71737.2"/>
    </source>
</evidence>
<dbReference type="PANTHER" id="PTHR10488:SF1">
    <property type="entry name" value="GLYCINE AMIDINOTRANSFERASE, MITOCHONDRIAL"/>
    <property type="match status" value="1"/>
</dbReference>
<keyword evidence="2 4" id="KW-0808">Transferase</keyword>
<dbReference type="Gene3D" id="3.75.10.10">
    <property type="entry name" value="L-arginine/glycine Amidinotransferase, Chain A"/>
    <property type="match status" value="1"/>
</dbReference>
<dbReference type="Proteomes" id="UP000003824">
    <property type="component" value="Unassembled WGS sequence"/>
</dbReference>
<name>D6A5M5_STRV1</name>
<evidence type="ECO:0000256" key="2">
    <source>
        <dbReference type="ARBA" id="ARBA00022679"/>
    </source>
</evidence>
<accession>D6A5M5</accession>
<dbReference type="EMBL" id="DS999641">
    <property type="protein sequence ID" value="EFE71737.2"/>
    <property type="molecule type" value="Genomic_DNA"/>
</dbReference>
<dbReference type="PANTHER" id="PTHR10488">
    <property type="entry name" value="GLYCINE AMIDINOTRANSFERASE, MITOCHONDRIAL"/>
    <property type="match status" value="1"/>
</dbReference>
<dbReference type="eggNOG" id="COG1834">
    <property type="taxonomic scope" value="Bacteria"/>
</dbReference>
<feature type="active site" evidence="3">
    <location>
        <position position="265"/>
    </location>
</feature>